<keyword evidence="4" id="KW-0687">Ribonucleoprotein</keyword>
<protein>
    <submittedName>
        <fullName evidence="8">50S ribosomal protein L25</fullName>
    </submittedName>
</protein>
<name>A0A7L6N8M4_9MOLU</name>
<sequence length="203" mass="22830">MKIEKRTESLKNVRGMKKIPGVLFGKTIEPISIQVDEKVFHDTLNEKGLTQTFEVKLGNKKHLVYIKDIQRDIVKHNDFLNIKLQKVSKDDTITTNIPLNIIGREKVEKPGVMVSVPNDSLEVEYNVGSGVSHIDVDVSALRIGDSLAVKDLTIPEGLKVHTDSEQTVVSVVETHYDEAELETEEVDPEDVEIITEKSEKDEE</sequence>
<dbReference type="InterPro" id="IPR020930">
    <property type="entry name" value="Ribosomal_uL5_bac-type"/>
</dbReference>
<dbReference type="Pfam" id="PF14693">
    <property type="entry name" value="Ribosomal_TL5_C"/>
    <property type="match status" value="1"/>
</dbReference>
<dbReference type="GO" id="GO:0006412">
    <property type="term" value="P:translation"/>
    <property type="evidence" value="ECO:0007669"/>
    <property type="project" value="InterPro"/>
</dbReference>
<dbReference type="InterPro" id="IPR029751">
    <property type="entry name" value="Ribosomal_L25_dom"/>
</dbReference>
<evidence type="ECO:0000256" key="2">
    <source>
        <dbReference type="ARBA" id="ARBA00022884"/>
    </source>
</evidence>
<dbReference type="InterPro" id="IPR011035">
    <property type="entry name" value="Ribosomal_bL25/Gln-tRNA_synth"/>
</dbReference>
<dbReference type="NCBIfam" id="TIGR00731">
    <property type="entry name" value="bL25_bact_ctc"/>
    <property type="match status" value="1"/>
</dbReference>
<dbReference type="Gene3D" id="2.40.240.10">
    <property type="entry name" value="Ribosomal Protein L25, Chain P"/>
    <property type="match status" value="1"/>
</dbReference>
<dbReference type="InterPro" id="IPR020056">
    <property type="entry name" value="Rbsml_bL25/Gln-tRNA_synth_N"/>
</dbReference>
<keyword evidence="9" id="KW-1185">Reference proteome</keyword>
<dbReference type="GO" id="GO:0022625">
    <property type="term" value="C:cytosolic large ribosomal subunit"/>
    <property type="evidence" value="ECO:0007669"/>
    <property type="project" value="TreeGrafter"/>
</dbReference>
<dbReference type="InterPro" id="IPR001021">
    <property type="entry name" value="Ribosomal_bL25_long"/>
</dbReference>
<dbReference type="PANTHER" id="PTHR33284">
    <property type="entry name" value="RIBOSOMAL PROTEIN L25/GLN-TRNA SYNTHETASE, ANTI-CODON-BINDING DOMAIN-CONTAINING PROTEIN"/>
    <property type="match status" value="1"/>
</dbReference>
<proteinExistence type="predicted"/>
<dbReference type="CDD" id="cd00495">
    <property type="entry name" value="Ribosomal_L25_TL5_CTC"/>
    <property type="match status" value="1"/>
</dbReference>
<evidence type="ECO:0000256" key="5">
    <source>
        <dbReference type="SAM" id="MobiDB-lite"/>
    </source>
</evidence>
<organism evidence="8 9">
    <name type="scientific">Hujiaoplasma nucleasis</name>
    <dbReference type="NCBI Taxonomy" id="2725268"/>
    <lineage>
        <taxon>Bacteria</taxon>
        <taxon>Bacillati</taxon>
        <taxon>Mycoplasmatota</taxon>
        <taxon>Mollicutes</taxon>
        <taxon>Candidatus Izemoplasmatales</taxon>
        <taxon>Hujiaoplasmataceae</taxon>
        <taxon>Hujiaoplasma</taxon>
    </lineage>
</organism>
<keyword evidence="2" id="KW-0694">RNA-binding</keyword>
<dbReference type="EMBL" id="CP051151">
    <property type="protein sequence ID" value="QLY40879.1"/>
    <property type="molecule type" value="Genomic_DNA"/>
</dbReference>
<evidence type="ECO:0000259" key="6">
    <source>
        <dbReference type="Pfam" id="PF01386"/>
    </source>
</evidence>
<feature type="compositionally biased region" description="Acidic residues" evidence="5">
    <location>
        <begin position="180"/>
        <end position="193"/>
    </location>
</feature>
<accession>A0A7L6N8M4</accession>
<dbReference type="Proteomes" id="UP000512167">
    <property type="component" value="Chromosome"/>
</dbReference>
<dbReference type="Gene3D" id="2.170.120.20">
    <property type="entry name" value="Ribosomal protein L25, beta domain"/>
    <property type="match status" value="1"/>
</dbReference>
<dbReference type="Pfam" id="PF01386">
    <property type="entry name" value="Ribosomal_L25p"/>
    <property type="match status" value="1"/>
</dbReference>
<evidence type="ECO:0000256" key="3">
    <source>
        <dbReference type="ARBA" id="ARBA00022980"/>
    </source>
</evidence>
<dbReference type="RefSeq" id="WP_312031731.1">
    <property type="nucleotide sequence ID" value="NZ_CP051151.1"/>
</dbReference>
<dbReference type="SUPFAM" id="SSF50715">
    <property type="entry name" value="Ribosomal protein L25-like"/>
    <property type="match status" value="1"/>
</dbReference>
<feature type="domain" description="Large ribosomal subunit protein bL25 beta" evidence="7">
    <location>
        <begin position="93"/>
        <end position="174"/>
    </location>
</feature>
<keyword evidence="1" id="KW-0699">rRNA-binding</keyword>
<dbReference type="GO" id="GO:0008097">
    <property type="term" value="F:5S rRNA binding"/>
    <property type="evidence" value="ECO:0007669"/>
    <property type="project" value="InterPro"/>
</dbReference>
<feature type="domain" description="Large ribosomal subunit protein bL25 L25" evidence="6">
    <location>
        <begin position="2"/>
        <end position="77"/>
    </location>
</feature>
<dbReference type="InterPro" id="IPR037121">
    <property type="entry name" value="Ribosomal_bL25_C"/>
</dbReference>
<evidence type="ECO:0000256" key="1">
    <source>
        <dbReference type="ARBA" id="ARBA00022730"/>
    </source>
</evidence>
<evidence type="ECO:0000259" key="7">
    <source>
        <dbReference type="Pfam" id="PF14693"/>
    </source>
</evidence>
<evidence type="ECO:0000256" key="4">
    <source>
        <dbReference type="ARBA" id="ARBA00023274"/>
    </source>
</evidence>
<dbReference type="InterPro" id="IPR020057">
    <property type="entry name" value="Ribosomal_bL25_b-dom"/>
</dbReference>
<dbReference type="KEGG" id="tbk:HF295_08425"/>
<dbReference type="GO" id="GO:0003735">
    <property type="term" value="F:structural constituent of ribosome"/>
    <property type="evidence" value="ECO:0007669"/>
    <property type="project" value="InterPro"/>
</dbReference>
<reference evidence="8 9" key="1">
    <citation type="submission" date="2020-04" db="EMBL/GenBank/DDBJ databases">
        <authorList>
            <person name="Zheng R.K."/>
            <person name="Sun C.M."/>
        </authorList>
    </citation>
    <scope>NUCLEOTIDE SEQUENCE [LARGE SCALE GENOMIC DNA]</scope>
    <source>
        <strain evidence="9">zrk29</strain>
    </source>
</reference>
<gene>
    <name evidence="8" type="ORF">HF295_08425</name>
</gene>
<feature type="region of interest" description="Disordered" evidence="5">
    <location>
        <begin position="180"/>
        <end position="203"/>
    </location>
</feature>
<feature type="compositionally biased region" description="Basic and acidic residues" evidence="5">
    <location>
        <begin position="194"/>
        <end position="203"/>
    </location>
</feature>
<evidence type="ECO:0000313" key="8">
    <source>
        <dbReference type="EMBL" id="QLY40879.1"/>
    </source>
</evidence>
<keyword evidence="3 8" id="KW-0689">Ribosomal protein</keyword>
<dbReference type="PANTHER" id="PTHR33284:SF1">
    <property type="entry name" value="RIBOSOMAL PROTEIN L25_GLN-TRNA SYNTHETASE, ANTI-CODON-BINDING DOMAIN-CONTAINING PROTEIN"/>
    <property type="match status" value="1"/>
</dbReference>
<dbReference type="AlphaFoldDB" id="A0A7L6N8M4"/>
<evidence type="ECO:0000313" key="9">
    <source>
        <dbReference type="Proteomes" id="UP000512167"/>
    </source>
</evidence>